<evidence type="ECO:0000256" key="1">
    <source>
        <dbReference type="ARBA" id="ARBA00006484"/>
    </source>
</evidence>
<protein>
    <submittedName>
        <fullName evidence="3">Putative oxidoreductase</fullName>
    </submittedName>
</protein>
<comment type="similarity">
    <text evidence="1">Belongs to the short-chain dehydrogenases/reductases (SDR) family.</text>
</comment>
<dbReference type="Gene3D" id="3.40.50.720">
    <property type="entry name" value="NAD(P)-binding Rossmann-like Domain"/>
    <property type="match status" value="1"/>
</dbReference>
<evidence type="ECO:0000313" key="4">
    <source>
        <dbReference type="Proteomes" id="UP000004507"/>
    </source>
</evidence>
<dbReference type="PRINTS" id="PR00081">
    <property type="entry name" value="GDHRDH"/>
</dbReference>
<dbReference type="AlphaFoldDB" id="A3V7Q2"/>
<dbReference type="STRING" id="314232.SKA53_06347"/>
<keyword evidence="2" id="KW-0560">Oxidoreductase</keyword>
<dbReference type="GO" id="GO:0016020">
    <property type="term" value="C:membrane"/>
    <property type="evidence" value="ECO:0007669"/>
    <property type="project" value="TreeGrafter"/>
</dbReference>
<dbReference type="SUPFAM" id="SSF51735">
    <property type="entry name" value="NAD(P)-binding Rossmann-fold domains"/>
    <property type="match status" value="1"/>
</dbReference>
<dbReference type="GO" id="GO:0016491">
    <property type="term" value="F:oxidoreductase activity"/>
    <property type="evidence" value="ECO:0007669"/>
    <property type="project" value="UniProtKB-KW"/>
</dbReference>
<dbReference type="Proteomes" id="UP000004507">
    <property type="component" value="Unassembled WGS sequence"/>
</dbReference>
<gene>
    <name evidence="3" type="ORF">SKA53_06347</name>
</gene>
<evidence type="ECO:0000313" key="3">
    <source>
        <dbReference type="EMBL" id="EAQ05702.1"/>
    </source>
</evidence>
<dbReference type="RefSeq" id="WP_007205222.1">
    <property type="nucleotide sequence ID" value="NZ_CH672414.1"/>
</dbReference>
<evidence type="ECO:0000256" key="2">
    <source>
        <dbReference type="ARBA" id="ARBA00023002"/>
    </source>
</evidence>
<dbReference type="InterPro" id="IPR002347">
    <property type="entry name" value="SDR_fam"/>
</dbReference>
<dbReference type="InterPro" id="IPR036291">
    <property type="entry name" value="NAD(P)-bd_dom_sf"/>
</dbReference>
<dbReference type="CDD" id="cd05233">
    <property type="entry name" value="SDR_c"/>
    <property type="match status" value="1"/>
</dbReference>
<dbReference type="HOGENOM" id="CLU_010194_2_10_5"/>
<dbReference type="PANTHER" id="PTHR44196:SF1">
    <property type="entry name" value="DEHYDROGENASE_REDUCTASE SDR FAMILY MEMBER 7B"/>
    <property type="match status" value="1"/>
</dbReference>
<reference evidence="3 4" key="1">
    <citation type="submission" date="2006-01" db="EMBL/GenBank/DDBJ databases">
        <authorList>
            <person name="Hagstrom A."/>
            <person name="Ferriera S."/>
            <person name="Johnson J."/>
            <person name="Kravitz S."/>
            <person name="Halpern A."/>
            <person name="Remington K."/>
            <person name="Beeson K."/>
            <person name="Tran B."/>
            <person name="Rogers Y.-H."/>
            <person name="Friedman R."/>
            <person name="Venter J.C."/>
        </authorList>
    </citation>
    <scope>NUCLEOTIDE SEQUENCE [LARGE SCALE GENOMIC DNA]</scope>
    <source>
        <strain evidence="3 4">SKA53</strain>
    </source>
</reference>
<dbReference type="EMBL" id="AAMS01000007">
    <property type="protein sequence ID" value="EAQ05702.1"/>
    <property type="molecule type" value="Genomic_DNA"/>
</dbReference>
<dbReference type="Pfam" id="PF00106">
    <property type="entry name" value="adh_short"/>
    <property type="match status" value="1"/>
</dbReference>
<organism evidence="3 4">
    <name type="scientific">Yoonia vestfoldensis SKA53</name>
    <dbReference type="NCBI Taxonomy" id="314232"/>
    <lineage>
        <taxon>Bacteria</taxon>
        <taxon>Pseudomonadati</taxon>
        <taxon>Pseudomonadota</taxon>
        <taxon>Alphaproteobacteria</taxon>
        <taxon>Rhodobacterales</taxon>
        <taxon>Paracoccaceae</taxon>
        <taxon>Yoonia</taxon>
    </lineage>
</organism>
<name>A3V7Q2_9RHOB</name>
<proteinExistence type="inferred from homology"/>
<comment type="caution">
    <text evidence="3">The sequence shown here is derived from an EMBL/GenBank/DDBJ whole genome shotgun (WGS) entry which is preliminary data.</text>
</comment>
<dbReference type="PANTHER" id="PTHR44196">
    <property type="entry name" value="DEHYDROGENASE/REDUCTASE SDR FAMILY MEMBER 7B"/>
    <property type="match status" value="1"/>
</dbReference>
<keyword evidence="4" id="KW-1185">Reference proteome</keyword>
<sequence length="249" mass="26161">MFDTHPIQDNDQPLQLPPQGRQTWLVTGASAGIGLAVCQILHAAGHDVTGFGRRQAQDLPAGFPDIAYHTADLATSQGCDLLAERAPRRLDRALLNAGLGHYRPLCRETPQAINDVLAVNLLAPIMAAHGLFGALQAGQGVLGLVGSVAYRGAAGMPVYAASKAGLDGFGRSLRSEWQGRVDVRVIHPGPTATGMAMRAGLTSPLAQRMMLPVDAVAAGVIAAMQGQGRMRQRISFGALLRHKITGRAA</sequence>
<accession>A3V7Q2</accession>
<dbReference type="eggNOG" id="COG0300">
    <property type="taxonomic scope" value="Bacteria"/>
</dbReference>
<dbReference type="OrthoDB" id="7838357at2"/>